<evidence type="ECO:0000256" key="6">
    <source>
        <dbReference type="ARBA" id="ARBA00022970"/>
    </source>
</evidence>
<sequence>MVNNIDTLEYCHSANDMVSNIVSYKKNNDNYNYREKYDDGNTGISKNNMGINSNYNNAFMFNNKRGDEAKQIDANMENITPYINIDSLENTTKINLIDESGKNDNMNHWYHQSKNDNKKNNSKNSKNSKNSSNKYVSLAHAKDNDQEINEKGKNKLNEENETNTKKTWQKRAFSPFTPGGVRSSTVLFLCTAIGVGLLSIPYVFSRLGIILSIILILLNSLESYITTNILCMSSLEHNIFVYGSLLEKIGNKYYKTLIDFGLTFSFLSGYVLILILMTDYLSNVLHAFNFPSFMCNRVFITIVICLLELPLTFREHIGSINYFLIFSLFSITLTVLTVGYQSKHYMSLLPEKNISLFKINKNFFKCFNILLFSFSQQSNACFITGQFNQPTQRRITKSESRSIVIQVIFYTLFGLLGYLSFLNTTKDNIILNYEETNMSILLCKFFLCISFFFSIPLNFIATYPSMISLYTTIRNNIQKLYSVLFTRNEYLPSLSNILRYDTENPFGEYTQDGNTENSSVAESQGDDMFQRKFTAIFVTCLCAFVEFNVSKISNFIGIFGGFTSSIISCLLPNLIYYKNMHTFKNKTESKNALLKIVQNFGKYKIRDYYFLQARLINCTYINKRTLELQ</sequence>
<dbReference type="GO" id="GO:0005313">
    <property type="term" value="F:L-glutamate transmembrane transporter activity"/>
    <property type="evidence" value="ECO:0007669"/>
    <property type="project" value="TreeGrafter"/>
</dbReference>
<evidence type="ECO:0000256" key="5">
    <source>
        <dbReference type="ARBA" id="ARBA00022692"/>
    </source>
</evidence>
<organism evidence="12 13">
    <name type="scientific">Plasmodium vinckei petteri</name>
    <dbReference type="NCBI Taxonomy" id="138298"/>
    <lineage>
        <taxon>Eukaryota</taxon>
        <taxon>Sar</taxon>
        <taxon>Alveolata</taxon>
        <taxon>Apicomplexa</taxon>
        <taxon>Aconoidasida</taxon>
        <taxon>Haemosporida</taxon>
        <taxon>Plasmodiidae</taxon>
        <taxon>Plasmodium</taxon>
        <taxon>Plasmodium (Vinckeia)</taxon>
    </lineage>
</organism>
<evidence type="ECO:0000256" key="3">
    <source>
        <dbReference type="ARBA" id="ARBA00022448"/>
    </source>
</evidence>
<dbReference type="GO" id="GO:0015194">
    <property type="term" value="F:L-serine transmembrane transporter activity"/>
    <property type="evidence" value="ECO:0007669"/>
    <property type="project" value="TreeGrafter"/>
</dbReference>
<evidence type="ECO:0000256" key="1">
    <source>
        <dbReference type="ARBA" id="ARBA00004128"/>
    </source>
</evidence>
<evidence type="ECO:0000256" key="8">
    <source>
        <dbReference type="ARBA" id="ARBA00023136"/>
    </source>
</evidence>
<dbReference type="Proteomes" id="UP000030659">
    <property type="component" value="Unassembled WGS sequence"/>
</dbReference>
<feature type="transmembrane region" description="Helical" evidence="10">
    <location>
        <begin position="555"/>
        <end position="576"/>
    </location>
</feature>
<dbReference type="PANTHER" id="PTHR22950:SF678">
    <property type="entry name" value="VACUOLAR AMINO ACID TRANSPORTER 5-RELATED"/>
    <property type="match status" value="1"/>
</dbReference>
<evidence type="ECO:0000256" key="7">
    <source>
        <dbReference type="ARBA" id="ARBA00022989"/>
    </source>
</evidence>
<keyword evidence="7 10" id="KW-1133">Transmembrane helix</keyword>
<comment type="subcellular location">
    <subcellularLocation>
        <location evidence="1">Vacuole membrane</location>
        <topology evidence="1">Multi-pass membrane protein</topology>
    </subcellularLocation>
</comment>
<protein>
    <recommendedName>
        <fullName evidence="11">Amino acid transporter transmembrane domain-containing protein</fullName>
    </recommendedName>
</protein>
<keyword evidence="5 10" id="KW-0812">Transmembrane</keyword>
<dbReference type="GO" id="GO:0005302">
    <property type="term" value="F:L-tyrosine transmembrane transporter activity"/>
    <property type="evidence" value="ECO:0007669"/>
    <property type="project" value="TreeGrafter"/>
</dbReference>
<feature type="compositionally biased region" description="Basic and acidic residues" evidence="9">
    <location>
        <begin position="140"/>
        <end position="164"/>
    </location>
</feature>
<feature type="transmembrane region" description="Helical" evidence="10">
    <location>
        <begin position="257"/>
        <end position="278"/>
    </location>
</feature>
<reference evidence="12 13" key="1">
    <citation type="submission" date="2013-02" db="EMBL/GenBank/DDBJ databases">
        <title>The Genome Sequence of Plasmodium vinckei petteri CR.</title>
        <authorList>
            <consortium name="The Broad Institute Genome Sequencing Platform"/>
            <consortium name="The Broad Institute Genome Sequencing Center for Infectious Disease"/>
            <person name="Neafsey D."/>
            <person name="Cheeseman I."/>
            <person name="Volkman S."/>
            <person name="Adams J."/>
            <person name="Walker B."/>
            <person name="Young S.K."/>
            <person name="Zeng Q."/>
            <person name="Gargeya S."/>
            <person name="Fitzgerald M."/>
            <person name="Haas B."/>
            <person name="Abouelleil A."/>
            <person name="Alvarado L."/>
            <person name="Arachchi H.M."/>
            <person name="Berlin A.M."/>
            <person name="Chapman S.B."/>
            <person name="Dewar J."/>
            <person name="Goldberg J."/>
            <person name="Griggs A."/>
            <person name="Gujja S."/>
            <person name="Hansen M."/>
            <person name="Howarth C."/>
            <person name="Imamovic A."/>
            <person name="Larimer J."/>
            <person name="McCowan C."/>
            <person name="Murphy C."/>
            <person name="Neiman D."/>
            <person name="Pearson M."/>
            <person name="Priest M."/>
            <person name="Roberts A."/>
            <person name="Saif S."/>
            <person name="Shea T."/>
            <person name="Sisk P."/>
            <person name="Sykes S."/>
            <person name="Wortman J."/>
            <person name="Nusbaum C."/>
            <person name="Birren B."/>
        </authorList>
    </citation>
    <scope>NUCLEOTIDE SEQUENCE [LARGE SCALE GENOMIC DNA]</scope>
    <source>
        <strain evidence="12 13">CR</strain>
    </source>
</reference>
<evidence type="ECO:0000256" key="4">
    <source>
        <dbReference type="ARBA" id="ARBA00022554"/>
    </source>
</evidence>
<evidence type="ECO:0000256" key="10">
    <source>
        <dbReference type="SAM" id="Phobius"/>
    </source>
</evidence>
<keyword evidence="3" id="KW-0813">Transport</keyword>
<dbReference type="eggNOG" id="KOG1305">
    <property type="taxonomic scope" value="Eukaryota"/>
</dbReference>
<feature type="transmembrane region" description="Helical" evidence="10">
    <location>
        <begin position="321"/>
        <end position="342"/>
    </location>
</feature>
<accession>W7AIX0</accession>
<proteinExistence type="inferred from homology"/>
<feature type="transmembrane region" description="Helical" evidence="10">
    <location>
        <begin position="186"/>
        <end position="218"/>
    </location>
</feature>
<feature type="transmembrane region" description="Helical" evidence="10">
    <location>
        <begin position="403"/>
        <end position="419"/>
    </location>
</feature>
<dbReference type="Pfam" id="PF01490">
    <property type="entry name" value="Aa_trans"/>
    <property type="match status" value="1"/>
</dbReference>
<comment type="similarity">
    <text evidence="2">Belongs to the amino acid/polyamine transporter 2 family.</text>
</comment>
<feature type="domain" description="Amino acid transporter transmembrane" evidence="11">
    <location>
        <begin position="179"/>
        <end position="590"/>
    </location>
</feature>
<feature type="compositionally biased region" description="Low complexity" evidence="9">
    <location>
        <begin position="122"/>
        <end position="134"/>
    </location>
</feature>
<feature type="region of interest" description="Disordered" evidence="9">
    <location>
        <begin position="105"/>
        <end position="165"/>
    </location>
</feature>
<evidence type="ECO:0000313" key="13">
    <source>
        <dbReference type="Proteomes" id="UP000030659"/>
    </source>
</evidence>
<dbReference type="GO" id="GO:0005290">
    <property type="term" value="F:L-histidine transmembrane transporter activity"/>
    <property type="evidence" value="ECO:0007669"/>
    <property type="project" value="TreeGrafter"/>
</dbReference>
<keyword evidence="8 10" id="KW-0472">Membrane</keyword>
<evidence type="ECO:0000259" key="11">
    <source>
        <dbReference type="Pfam" id="PF01490"/>
    </source>
</evidence>
<evidence type="ECO:0000313" key="12">
    <source>
        <dbReference type="EMBL" id="EUD73397.1"/>
    </source>
</evidence>
<dbReference type="AlphaFoldDB" id="W7AIX0"/>
<name>W7AIX0_PLAVN</name>
<dbReference type="GO" id="GO:0015189">
    <property type="term" value="F:L-lysine transmembrane transporter activity"/>
    <property type="evidence" value="ECO:0007669"/>
    <property type="project" value="TreeGrafter"/>
</dbReference>
<dbReference type="InterPro" id="IPR013057">
    <property type="entry name" value="AA_transpt_TM"/>
</dbReference>
<feature type="transmembrane region" description="Helical" evidence="10">
    <location>
        <begin position="439"/>
        <end position="461"/>
    </location>
</feature>
<feature type="transmembrane region" description="Helical" evidence="10">
    <location>
        <begin position="290"/>
        <end position="309"/>
    </location>
</feature>
<keyword evidence="6" id="KW-0029">Amino-acid transport</keyword>
<evidence type="ECO:0000256" key="2">
    <source>
        <dbReference type="ARBA" id="ARBA00008066"/>
    </source>
</evidence>
<dbReference type="EMBL" id="KI965396">
    <property type="protein sequence ID" value="EUD73397.1"/>
    <property type="molecule type" value="Genomic_DNA"/>
</dbReference>
<dbReference type="GO" id="GO:0005774">
    <property type="term" value="C:vacuolar membrane"/>
    <property type="evidence" value="ECO:0007669"/>
    <property type="project" value="UniProtKB-SubCell"/>
</dbReference>
<keyword evidence="4" id="KW-0926">Vacuole</keyword>
<dbReference type="PANTHER" id="PTHR22950">
    <property type="entry name" value="AMINO ACID TRANSPORTER"/>
    <property type="match status" value="1"/>
</dbReference>
<evidence type="ECO:0000256" key="9">
    <source>
        <dbReference type="SAM" id="MobiDB-lite"/>
    </source>
</evidence>
<dbReference type="GO" id="GO:0061459">
    <property type="term" value="F:L-arginine transmembrane transporter activity"/>
    <property type="evidence" value="ECO:0007669"/>
    <property type="project" value="TreeGrafter"/>
</dbReference>
<gene>
    <name evidence="12" type="ORF">YYG_01437</name>
</gene>